<name>A0A5A8CCN8_CAFRO</name>
<feature type="compositionally biased region" description="Low complexity" evidence="1">
    <location>
        <begin position="472"/>
        <end position="481"/>
    </location>
</feature>
<feature type="region of interest" description="Disordered" evidence="1">
    <location>
        <begin position="405"/>
        <end position="572"/>
    </location>
</feature>
<feature type="compositionally biased region" description="Low complexity" evidence="1">
    <location>
        <begin position="452"/>
        <end position="464"/>
    </location>
</feature>
<feature type="region of interest" description="Disordered" evidence="1">
    <location>
        <begin position="601"/>
        <end position="650"/>
    </location>
</feature>
<proteinExistence type="predicted"/>
<gene>
    <name evidence="2" type="ORF">FNF29_05222</name>
</gene>
<dbReference type="Proteomes" id="UP000323011">
    <property type="component" value="Unassembled WGS sequence"/>
</dbReference>
<keyword evidence="3" id="KW-1185">Reference proteome</keyword>
<evidence type="ECO:0000313" key="3">
    <source>
        <dbReference type="Proteomes" id="UP000323011"/>
    </source>
</evidence>
<evidence type="ECO:0000313" key="2">
    <source>
        <dbReference type="EMBL" id="KAA0150419.1"/>
    </source>
</evidence>
<feature type="compositionally biased region" description="Low complexity" evidence="1">
    <location>
        <begin position="551"/>
        <end position="569"/>
    </location>
</feature>
<reference evidence="2 3" key="1">
    <citation type="submission" date="2019-07" db="EMBL/GenBank/DDBJ databases">
        <title>Genomes of Cafeteria roenbergensis.</title>
        <authorList>
            <person name="Fischer M.G."/>
            <person name="Hackl T."/>
            <person name="Roman M."/>
        </authorList>
    </citation>
    <scope>NUCLEOTIDE SEQUENCE [LARGE SCALE GENOMIC DNA]</scope>
    <source>
        <strain evidence="2 3">BVI</strain>
    </source>
</reference>
<comment type="caution">
    <text evidence="2">The sequence shown here is derived from an EMBL/GenBank/DDBJ whole genome shotgun (WGS) entry which is preliminary data.</text>
</comment>
<dbReference type="EMBL" id="VLTN01000034">
    <property type="protein sequence ID" value="KAA0150419.1"/>
    <property type="molecule type" value="Genomic_DNA"/>
</dbReference>
<feature type="compositionally biased region" description="Basic and acidic residues" evidence="1">
    <location>
        <begin position="68"/>
        <end position="81"/>
    </location>
</feature>
<feature type="region of interest" description="Disordered" evidence="1">
    <location>
        <begin position="162"/>
        <end position="213"/>
    </location>
</feature>
<feature type="compositionally biased region" description="Acidic residues" evidence="1">
    <location>
        <begin position="194"/>
        <end position="204"/>
    </location>
</feature>
<accession>A0A5A8CCN8</accession>
<protein>
    <submittedName>
        <fullName evidence="2">Uncharacterized protein</fullName>
    </submittedName>
</protein>
<evidence type="ECO:0000256" key="1">
    <source>
        <dbReference type="SAM" id="MobiDB-lite"/>
    </source>
</evidence>
<feature type="compositionally biased region" description="Acidic residues" evidence="1">
    <location>
        <begin position="616"/>
        <end position="625"/>
    </location>
</feature>
<feature type="region of interest" description="Disordered" evidence="1">
    <location>
        <begin position="68"/>
        <end position="93"/>
    </location>
</feature>
<feature type="compositionally biased region" description="Acidic residues" evidence="1">
    <location>
        <begin position="502"/>
        <end position="513"/>
    </location>
</feature>
<feature type="compositionally biased region" description="Polar residues" evidence="1">
    <location>
        <begin position="1"/>
        <end position="16"/>
    </location>
</feature>
<sequence length="650" mass="64115">MATASPGQTGSATNRSFAGEVKPPKAPTKQYSAVRELLMMSDPVVAAAAFPASHCLETFARVLLGRKSSRDRSSSHTRPGEDTIDPPRPARVGAPGAVPVAVVSRAAGRADPAVAMAGAAAASLAAQPATAAPGAAAPQLANPLMQWMMSMVVGPAATGATPWPEGGHASSAPRVRFAPGTAGAGSRGLRGADQAEDNADEGAGEEVTARRPLLGGVASDRDYTDGVDVLRDGIDTLLDAELHAAERGERRLSAMQGGFASSLDGDDMVALGAFEGDSDILGAEVMRGYFEPEATAGDDATAAGDAVAAAPTAATAPAAATAPTAPTAAAAPAEALLAEQSLPGWQAPRSRFAGLPRLASGGQDRAAEAMPALPPSPSGSDATTSSLTTAHVAAALMGGLGAGAGQLGGASRSTSPSGGHQHAAAEPAHEQEQEQEQDLEGFDDADQGQEGTPTSPTSPASSLDGGDDGEAAAEAAAAGADQPVQEQGGLREQPQPQSRLDEEAEAEAEEEDPPSTPVRGGAASAAAPRTPHSRPLSKHASASGAKGGAGASPAADPAAAPATPGLGSPLSVGAALQGLDAALMSAERGGLRAGAARRAAQLGASNASFSAQDDGHNDDEDEELDASMASSVARELAGEGEPTAAATDEA</sequence>
<dbReference type="AlphaFoldDB" id="A0A5A8CCN8"/>
<feature type="region of interest" description="Disordered" evidence="1">
    <location>
        <begin position="355"/>
        <end position="385"/>
    </location>
</feature>
<organism evidence="2 3">
    <name type="scientific">Cafeteria roenbergensis</name>
    <name type="common">Marine flagellate</name>
    <dbReference type="NCBI Taxonomy" id="33653"/>
    <lineage>
        <taxon>Eukaryota</taxon>
        <taxon>Sar</taxon>
        <taxon>Stramenopiles</taxon>
        <taxon>Bigyra</taxon>
        <taxon>Opalozoa</taxon>
        <taxon>Bicosoecida</taxon>
        <taxon>Cafeteriaceae</taxon>
        <taxon>Cafeteria</taxon>
    </lineage>
</organism>
<feature type="compositionally biased region" description="Acidic residues" evidence="1">
    <location>
        <begin position="433"/>
        <end position="447"/>
    </location>
</feature>
<feature type="region of interest" description="Disordered" evidence="1">
    <location>
        <begin position="1"/>
        <end position="27"/>
    </location>
</feature>